<reference evidence="5" key="1">
    <citation type="submission" date="2014-06" db="EMBL/GenBank/DDBJ databases">
        <title>The complete genome sequence of Methanosarcina barkeri CM1.</title>
        <authorList>
            <consortium name="Pastoral Greenhouse Gas Research Consortium"/>
            <person name="Lambie S.C."/>
            <person name="Leahy S.C."/>
            <person name="Kelly W.J."/>
            <person name="Li D."/>
            <person name="Reilly K."/>
            <person name="Attwood G.T."/>
            <person name="Altermann E."/>
        </authorList>
    </citation>
    <scope>NUCLEOTIDE SEQUENCE [LARGE SCALE GENOMIC DNA]</scope>
    <source>
        <strain evidence="5">CM1</strain>
    </source>
</reference>
<dbReference type="PRINTS" id="PR00601">
    <property type="entry name" value="BACFERRITIN"/>
</dbReference>
<dbReference type="GO" id="GO:0006879">
    <property type="term" value="P:intracellular iron ion homeostasis"/>
    <property type="evidence" value="ECO:0007669"/>
    <property type="project" value="UniProtKB-KW"/>
</dbReference>
<accession>A0A0G3CCM1</accession>
<keyword evidence="2" id="KW-0408">Iron</keyword>
<dbReference type="SUPFAM" id="SSF47240">
    <property type="entry name" value="Ferritin-like"/>
    <property type="match status" value="1"/>
</dbReference>
<sequence>MAVKGYNESIRLATKLGDNNNKTFLESILKEEEEHVDWLETPLDQIGQI</sequence>
<keyword evidence="1" id="KW-0409">Iron storage</keyword>
<dbReference type="InterPro" id="IPR009078">
    <property type="entry name" value="Ferritin-like_SF"/>
</dbReference>
<dbReference type="GeneID" id="31600621"/>
<gene>
    <name evidence="4" type="ORF">MCM1_1444</name>
</gene>
<feature type="domain" description="Ferritin-like diiron" evidence="3">
    <location>
        <begin position="1"/>
        <end position="49"/>
    </location>
</feature>
<reference evidence="4 5" key="2">
    <citation type="journal article" date="2015" name="Stand. Genomic Sci.">
        <title>The complete genome sequence of the rumen methanogen Methanosarcina barkeri CM1.</title>
        <authorList>
            <person name="Lambie S.C."/>
            <person name="Kelly W.J."/>
            <person name="Leahy S.C."/>
            <person name="Li D."/>
            <person name="Reilly K."/>
            <person name="McAllister T.A."/>
            <person name="Valle E.R."/>
            <person name="Attwood G.T."/>
            <person name="Altermann E."/>
        </authorList>
    </citation>
    <scope>NUCLEOTIDE SEQUENCE [LARGE SCALE GENOMIC DNA]</scope>
    <source>
        <strain evidence="4 5">CM1</strain>
    </source>
</reference>
<dbReference type="EMBL" id="CP008746">
    <property type="protein sequence ID" value="AKJ38490.1"/>
    <property type="molecule type" value="Genomic_DNA"/>
</dbReference>
<name>A0A0G3CCM1_METBA</name>
<dbReference type="GO" id="GO:0006826">
    <property type="term" value="P:iron ion transport"/>
    <property type="evidence" value="ECO:0007669"/>
    <property type="project" value="InterPro"/>
</dbReference>
<dbReference type="PATRIC" id="fig|796385.3.peg.1807"/>
<evidence type="ECO:0000259" key="3">
    <source>
        <dbReference type="PROSITE" id="PS50905"/>
    </source>
</evidence>
<dbReference type="Pfam" id="PF00210">
    <property type="entry name" value="Ferritin"/>
    <property type="match status" value="1"/>
</dbReference>
<dbReference type="PROSITE" id="PS50905">
    <property type="entry name" value="FERRITIN_LIKE"/>
    <property type="match status" value="1"/>
</dbReference>
<evidence type="ECO:0000313" key="4">
    <source>
        <dbReference type="EMBL" id="AKJ38490.1"/>
    </source>
</evidence>
<dbReference type="InterPro" id="IPR009040">
    <property type="entry name" value="Ferritin-like_diiron"/>
</dbReference>
<evidence type="ECO:0000256" key="2">
    <source>
        <dbReference type="ARBA" id="ARBA00023004"/>
    </source>
</evidence>
<dbReference type="Gene3D" id="1.20.1260.10">
    <property type="match status" value="1"/>
</dbReference>
<dbReference type="RefSeq" id="WP_238985645.1">
    <property type="nucleotide sequence ID" value="NZ_CP008746.1"/>
</dbReference>
<organism evidence="4 5">
    <name type="scientific">Methanosarcina barkeri CM1</name>
    <dbReference type="NCBI Taxonomy" id="796385"/>
    <lineage>
        <taxon>Archaea</taxon>
        <taxon>Methanobacteriati</taxon>
        <taxon>Methanobacteriota</taxon>
        <taxon>Stenosarchaea group</taxon>
        <taxon>Methanomicrobia</taxon>
        <taxon>Methanosarcinales</taxon>
        <taxon>Methanosarcinaceae</taxon>
        <taxon>Methanosarcina</taxon>
    </lineage>
</organism>
<dbReference type="GO" id="GO:0008199">
    <property type="term" value="F:ferric iron binding"/>
    <property type="evidence" value="ECO:0007669"/>
    <property type="project" value="InterPro"/>
</dbReference>
<dbReference type="Proteomes" id="UP000035331">
    <property type="component" value="Chromosome"/>
</dbReference>
<protein>
    <recommendedName>
        <fullName evidence="3">Ferritin-like diiron domain-containing protein</fullName>
    </recommendedName>
</protein>
<dbReference type="InterPro" id="IPR008331">
    <property type="entry name" value="Ferritin_DPS_dom"/>
</dbReference>
<dbReference type="InterPro" id="IPR012347">
    <property type="entry name" value="Ferritin-like"/>
</dbReference>
<proteinExistence type="predicted"/>
<dbReference type="InterPro" id="IPR002024">
    <property type="entry name" value="Bacterioferritin"/>
</dbReference>
<evidence type="ECO:0000313" key="5">
    <source>
        <dbReference type="Proteomes" id="UP000035331"/>
    </source>
</evidence>
<dbReference type="AlphaFoldDB" id="A0A0G3CCM1"/>
<evidence type="ECO:0000256" key="1">
    <source>
        <dbReference type="ARBA" id="ARBA00022434"/>
    </source>
</evidence>